<dbReference type="EMBL" id="BMLM01000001">
    <property type="protein sequence ID" value="GGN77471.1"/>
    <property type="molecule type" value="Genomic_DNA"/>
</dbReference>
<feature type="region of interest" description="Disordered" evidence="2">
    <location>
        <begin position="1"/>
        <end position="36"/>
    </location>
</feature>
<evidence type="ECO:0000256" key="2">
    <source>
        <dbReference type="SAM" id="MobiDB-lite"/>
    </source>
</evidence>
<comment type="caution">
    <text evidence="5">The sequence shown here is derived from an EMBL/GenBank/DDBJ whole genome shotgun (WGS) entry which is preliminary data.</text>
</comment>
<protein>
    <recommendedName>
        <fullName evidence="4">Cell envelope-related transcriptional attenuator domain-containing protein</fullName>
    </recommendedName>
</protein>
<proteinExistence type="inferred from homology"/>
<keyword evidence="3" id="KW-0472">Membrane</keyword>
<name>A0ABQ2KDD7_9MICO</name>
<evidence type="ECO:0000256" key="3">
    <source>
        <dbReference type="SAM" id="Phobius"/>
    </source>
</evidence>
<dbReference type="PANTHER" id="PTHR33392:SF6">
    <property type="entry name" value="POLYISOPRENYL-TEICHOIC ACID--PEPTIDOGLYCAN TEICHOIC ACID TRANSFERASE TAGU"/>
    <property type="match status" value="1"/>
</dbReference>
<evidence type="ECO:0000313" key="5">
    <source>
        <dbReference type="EMBL" id="GGN77471.1"/>
    </source>
</evidence>
<dbReference type="PANTHER" id="PTHR33392">
    <property type="entry name" value="POLYISOPRENYL-TEICHOIC ACID--PEPTIDOGLYCAN TEICHOIC ACID TRANSFERASE TAGU"/>
    <property type="match status" value="1"/>
</dbReference>
<reference evidence="6" key="1">
    <citation type="journal article" date="2019" name="Int. J. Syst. Evol. Microbiol.">
        <title>The Global Catalogue of Microorganisms (GCM) 10K type strain sequencing project: providing services to taxonomists for standard genome sequencing and annotation.</title>
        <authorList>
            <consortium name="The Broad Institute Genomics Platform"/>
            <consortium name="The Broad Institute Genome Sequencing Center for Infectious Disease"/>
            <person name="Wu L."/>
            <person name="Ma J."/>
        </authorList>
    </citation>
    <scope>NUCLEOTIDE SEQUENCE [LARGE SCALE GENOMIC DNA]</scope>
    <source>
        <strain evidence="6">CGMCC 1.6960</strain>
    </source>
</reference>
<keyword evidence="3" id="KW-0812">Transmembrane</keyword>
<gene>
    <name evidence="5" type="ORF">GCM10010968_02080</name>
</gene>
<accession>A0ABQ2KDD7</accession>
<evidence type="ECO:0000313" key="6">
    <source>
        <dbReference type="Proteomes" id="UP000626982"/>
    </source>
</evidence>
<dbReference type="InterPro" id="IPR004474">
    <property type="entry name" value="LytR_CpsA_psr"/>
</dbReference>
<feature type="transmembrane region" description="Helical" evidence="3">
    <location>
        <begin position="47"/>
        <end position="70"/>
    </location>
</feature>
<keyword evidence="3" id="KW-1133">Transmembrane helix</keyword>
<dbReference type="NCBIfam" id="TIGR00350">
    <property type="entry name" value="lytR_cpsA_psr"/>
    <property type="match status" value="1"/>
</dbReference>
<dbReference type="RefSeq" id="WP_188715117.1">
    <property type="nucleotide sequence ID" value="NZ_BAABBD010000001.1"/>
</dbReference>
<feature type="domain" description="Cell envelope-related transcriptional attenuator" evidence="4">
    <location>
        <begin position="128"/>
        <end position="283"/>
    </location>
</feature>
<dbReference type="Pfam" id="PF03816">
    <property type="entry name" value="LytR_cpsA_psr"/>
    <property type="match status" value="1"/>
</dbReference>
<evidence type="ECO:0000259" key="4">
    <source>
        <dbReference type="Pfam" id="PF03816"/>
    </source>
</evidence>
<evidence type="ECO:0000256" key="1">
    <source>
        <dbReference type="ARBA" id="ARBA00006068"/>
    </source>
</evidence>
<sequence>MQQPPQPYGRAPRGARRATFVPAPEDGAGRRGRHRASRATYVRRRAVAALGGALAIVLVAGIAFAAVVSLRVVQNIDENAVARPGAPTEALGDTDGPDWHGAVNLLIMGSDTRDGQVSGDYGDVGGARSDVMMLLHVAEDRESATLVSIPRDTMVAAPECTTEDGRTVPARQAVQINGLLDQGPFCALDAVAELTGLPLEHFIVVGFDGVIGMTEAIGGVEVCVDRDVDDPYSGLQLAAGTHEIEGEQALAFLRTRHGFGDGSDLGRIEAQQAFLASLARKVKAAGTLSNPAALYGLADAASRAVTVDEGLADPTSLVALAGTLADIDLDRLVMVQLPVEAYPSNRNRVQATAEADALFASLRDDRPLTLQAEAPAGAEGATAAPSGSAEATPTPTRTSTEDPAASSSPLELGPDAVGQTAEQVRCAS</sequence>
<dbReference type="InterPro" id="IPR050922">
    <property type="entry name" value="LytR/CpsA/Psr_CW_biosynth"/>
</dbReference>
<feature type="region of interest" description="Disordered" evidence="2">
    <location>
        <begin position="375"/>
        <end position="428"/>
    </location>
</feature>
<dbReference type="Gene3D" id="3.40.630.190">
    <property type="entry name" value="LCP protein"/>
    <property type="match status" value="1"/>
</dbReference>
<feature type="compositionally biased region" description="Low complexity" evidence="2">
    <location>
        <begin position="375"/>
        <end position="396"/>
    </location>
</feature>
<comment type="similarity">
    <text evidence="1">Belongs to the LytR/CpsA/Psr (LCP) family.</text>
</comment>
<organism evidence="5 6">
    <name type="scientific">Agrococcus terreus</name>
    <dbReference type="NCBI Taxonomy" id="574649"/>
    <lineage>
        <taxon>Bacteria</taxon>
        <taxon>Bacillati</taxon>
        <taxon>Actinomycetota</taxon>
        <taxon>Actinomycetes</taxon>
        <taxon>Micrococcales</taxon>
        <taxon>Microbacteriaceae</taxon>
        <taxon>Agrococcus</taxon>
    </lineage>
</organism>
<dbReference type="Proteomes" id="UP000626982">
    <property type="component" value="Unassembled WGS sequence"/>
</dbReference>
<keyword evidence="6" id="KW-1185">Reference proteome</keyword>